<dbReference type="FunFam" id="2.60.120.200:FF:000023">
    <property type="entry name" value="Galectin"/>
    <property type="match status" value="1"/>
</dbReference>
<accession>A0AB34GZP4</accession>
<protein>
    <recommendedName>
        <fullName evidence="3">Galectin</fullName>
    </recommendedName>
</protein>
<evidence type="ECO:0000256" key="1">
    <source>
        <dbReference type="ARBA" id="ARBA00022734"/>
    </source>
</evidence>
<dbReference type="PROSITE" id="PS51304">
    <property type="entry name" value="GALECTIN"/>
    <property type="match status" value="2"/>
</dbReference>
<reference evidence="5 6" key="1">
    <citation type="submission" date="2022-11" db="EMBL/GenBank/DDBJ databases">
        <title>Whole genome sequence of Eschrichtius robustus ER-17-0199.</title>
        <authorList>
            <person name="Bruniche-Olsen A."/>
            <person name="Black A.N."/>
            <person name="Fields C.J."/>
            <person name="Walden K."/>
            <person name="Dewoody J.A."/>
        </authorList>
    </citation>
    <scope>NUCLEOTIDE SEQUENCE [LARGE SCALE GENOMIC DNA]</scope>
    <source>
        <strain evidence="5">ER-17-0199</strain>
        <tissue evidence="5">Blubber</tissue>
    </source>
</reference>
<dbReference type="GO" id="GO:0010628">
    <property type="term" value="P:positive regulation of gene expression"/>
    <property type="evidence" value="ECO:0007669"/>
    <property type="project" value="TreeGrafter"/>
</dbReference>
<dbReference type="GO" id="GO:0005829">
    <property type="term" value="C:cytosol"/>
    <property type="evidence" value="ECO:0007669"/>
    <property type="project" value="TreeGrafter"/>
</dbReference>
<dbReference type="GO" id="GO:0005634">
    <property type="term" value="C:nucleus"/>
    <property type="evidence" value="ECO:0007669"/>
    <property type="project" value="TreeGrafter"/>
</dbReference>
<dbReference type="InterPro" id="IPR044156">
    <property type="entry name" value="Galectin-like"/>
</dbReference>
<dbReference type="PANTHER" id="PTHR11346">
    <property type="entry name" value="GALECTIN"/>
    <property type="match status" value="1"/>
</dbReference>
<dbReference type="PANTHER" id="PTHR11346:SF80">
    <property type="entry name" value="GALECTIN-9C"/>
    <property type="match status" value="1"/>
</dbReference>
<proteinExistence type="predicted"/>
<dbReference type="GO" id="GO:2000562">
    <property type="term" value="P:negative regulation of CD4-positive, alpha-beta T cell proliferation"/>
    <property type="evidence" value="ECO:0007669"/>
    <property type="project" value="TreeGrafter"/>
</dbReference>
<dbReference type="SUPFAM" id="SSF49899">
    <property type="entry name" value="Concanavalin A-like lectins/glucanases"/>
    <property type="match status" value="2"/>
</dbReference>
<sequence>MVRTCLTSVLPSAEDCPVSVQSGSGHGGGGEMAFGGAQPPYLSPAIPFTGIIQGGLQDGLQITINGTVIYSNGNRYLESLFLSASPLSEPGRSQLRFAVNFQSGYNDNDIAFHFNPRFEEGGYVVCNTKQKGSWGPEERKMQMPFQRGCPFELCFLVQSSEFKVMVNKNLFTQYAHRVPFHRVNAICVTGAVQLSYISFQNTGAALIQPAFSTVQCSQAACFPPKPRGRKPKPPGIWPASSAPITQTIIHTVQSTPGQMFPNPMIPPMAYPNPSYPIPFFTSIPGGLYPSKSITVSGTILSNAQRFYINLCSGRDIAFHLNPRFDEDAVVRNTQINSRWGSEERSLSRQMPFFRGQSFSVWIMCEASFLKLAVDGQHLCEYYHRLKNLPAINSLEVGGDIQLTYVQT</sequence>
<dbReference type="EMBL" id="JAIQCJ010002079">
    <property type="protein sequence ID" value="KAJ8783889.1"/>
    <property type="molecule type" value="Genomic_DNA"/>
</dbReference>
<dbReference type="SMART" id="SM00908">
    <property type="entry name" value="Gal-bind_lectin"/>
    <property type="match status" value="2"/>
</dbReference>
<dbReference type="Proteomes" id="UP001159641">
    <property type="component" value="Unassembled WGS sequence"/>
</dbReference>
<dbReference type="Pfam" id="PF00337">
    <property type="entry name" value="Gal-bind_lectin"/>
    <property type="match status" value="2"/>
</dbReference>
<feature type="domain" description="Galectin" evidence="4">
    <location>
        <begin position="48"/>
        <end position="200"/>
    </location>
</feature>
<comment type="caution">
    <text evidence="5">The sequence shown here is derived from an EMBL/GenBank/DDBJ whole genome shotgun (WGS) entry which is preliminary data.</text>
</comment>
<dbReference type="InterPro" id="IPR001079">
    <property type="entry name" value="Galectin_CRD"/>
</dbReference>
<dbReference type="Gene3D" id="2.60.120.200">
    <property type="match status" value="2"/>
</dbReference>
<evidence type="ECO:0000256" key="3">
    <source>
        <dbReference type="RuleBase" id="RU102079"/>
    </source>
</evidence>
<dbReference type="CDD" id="cd00070">
    <property type="entry name" value="GLECT"/>
    <property type="match status" value="2"/>
</dbReference>
<dbReference type="SMART" id="SM00276">
    <property type="entry name" value="GLECT"/>
    <property type="match status" value="2"/>
</dbReference>
<dbReference type="GO" id="GO:0032689">
    <property type="term" value="P:negative regulation of type II interferon production"/>
    <property type="evidence" value="ECO:0007669"/>
    <property type="project" value="TreeGrafter"/>
</dbReference>
<name>A0AB34GZP4_ESCRO</name>
<dbReference type="GO" id="GO:0030246">
    <property type="term" value="F:carbohydrate binding"/>
    <property type="evidence" value="ECO:0007669"/>
    <property type="project" value="UniProtKB-UniRule"/>
</dbReference>
<feature type="domain" description="Galectin" evidence="4">
    <location>
        <begin position="279"/>
        <end position="407"/>
    </location>
</feature>
<evidence type="ECO:0000256" key="2">
    <source>
        <dbReference type="ARBA" id="ARBA00022737"/>
    </source>
</evidence>
<dbReference type="AlphaFoldDB" id="A0AB34GZP4"/>
<evidence type="ECO:0000313" key="6">
    <source>
        <dbReference type="Proteomes" id="UP001159641"/>
    </source>
</evidence>
<keyword evidence="6" id="KW-1185">Reference proteome</keyword>
<dbReference type="FunFam" id="2.60.120.200:FF:000078">
    <property type="entry name" value="Galectin"/>
    <property type="match status" value="1"/>
</dbReference>
<dbReference type="GO" id="GO:0016936">
    <property type="term" value="F:galactoside binding"/>
    <property type="evidence" value="ECO:0007669"/>
    <property type="project" value="TreeGrafter"/>
</dbReference>
<keyword evidence="2" id="KW-0677">Repeat</keyword>
<dbReference type="InterPro" id="IPR013320">
    <property type="entry name" value="ConA-like_dom_sf"/>
</dbReference>
<gene>
    <name evidence="5" type="ORF">J1605_008932</name>
</gene>
<evidence type="ECO:0000259" key="4">
    <source>
        <dbReference type="PROSITE" id="PS51304"/>
    </source>
</evidence>
<evidence type="ECO:0000313" key="5">
    <source>
        <dbReference type="EMBL" id="KAJ8783889.1"/>
    </source>
</evidence>
<keyword evidence="1 3" id="KW-0430">Lectin</keyword>
<organism evidence="5 6">
    <name type="scientific">Eschrichtius robustus</name>
    <name type="common">California gray whale</name>
    <name type="synonym">Eschrichtius gibbosus</name>
    <dbReference type="NCBI Taxonomy" id="9764"/>
    <lineage>
        <taxon>Eukaryota</taxon>
        <taxon>Metazoa</taxon>
        <taxon>Chordata</taxon>
        <taxon>Craniata</taxon>
        <taxon>Vertebrata</taxon>
        <taxon>Euteleostomi</taxon>
        <taxon>Mammalia</taxon>
        <taxon>Eutheria</taxon>
        <taxon>Laurasiatheria</taxon>
        <taxon>Artiodactyla</taxon>
        <taxon>Whippomorpha</taxon>
        <taxon>Cetacea</taxon>
        <taxon>Mysticeti</taxon>
        <taxon>Eschrichtiidae</taxon>
        <taxon>Eschrichtius</taxon>
    </lineage>
</organism>